<protein>
    <submittedName>
        <fullName evidence="1">Uncharacterized protein</fullName>
    </submittedName>
</protein>
<dbReference type="RefSeq" id="WP_226694986.1">
    <property type="nucleotide sequence ID" value="NZ_JAJAPX010000001.1"/>
</dbReference>
<dbReference type="EMBL" id="JAJAPX010000001">
    <property type="protein sequence ID" value="MCB4807540.1"/>
    <property type="molecule type" value="Genomic_DNA"/>
</dbReference>
<keyword evidence="2" id="KW-1185">Reference proteome</keyword>
<organism evidence="1 2">
    <name type="scientific">Neotamlana sargassicola</name>
    <dbReference type="NCBI Taxonomy" id="2883125"/>
    <lineage>
        <taxon>Bacteria</taxon>
        <taxon>Pseudomonadati</taxon>
        <taxon>Bacteroidota</taxon>
        <taxon>Flavobacteriia</taxon>
        <taxon>Flavobacteriales</taxon>
        <taxon>Flavobacteriaceae</taxon>
        <taxon>Neotamlana</taxon>
    </lineage>
</organism>
<name>A0A9X1I455_9FLAO</name>
<dbReference type="Proteomes" id="UP001139286">
    <property type="component" value="Unassembled WGS sequence"/>
</dbReference>
<sequence length="201" mass="23186">MSNFHSDLLKEQLLAKYLDGIYKKINLNLSRVSDLKSQHQGIDLIYKDNYLIDEKAQLNYINSNLPTFAFELSYLKGGIEKKGWLFDKSKVTTHYFLITGIKARNEKDLSKGFTGCKITSVDRKKLIEHLEIIGLTQNNIANYVTNIRNNPKSGKTTIRELNPNNEGYIYYTSSLAEKPINLVFKLDYLIKNNIAKRIYPI</sequence>
<comment type="caution">
    <text evidence="1">The sequence shown here is derived from an EMBL/GenBank/DDBJ whole genome shotgun (WGS) entry which is preliminary data.</text>
</comment>
<evidence type="ECO:0000313" key="2">
    <source>
        <dbReference type="Proteomes" id="UP001139286"/>
    </source>
</evidence>
<accession>A0A9X1I455</accession>
<gene>
    <name evidence="1" type="ORF">LG651_04705</name>
</gene>
<proteinExistence type="predicted"/>
<reference evidence="1" key="1">
    <citation type="submission" date="2021-10" db="EMBL/GenBank/DDBJ databases">
        <title>Tamlana sargassums sp. nov., and Tamlana laminarinivorans sp. nov., two new bacteria isolated from the brown alga.</title>
        <authorList>
            <person name="Li J."/>
        </authorList>
    </citation>
    <scope>NUCLEOTIDE SEQUENCE</scope>
    <source>
        <strain evidence="1">62-3</strain>
    </source>
</reference>
<dbReference type="AlphaFoldDB" id="A0A9X1I455"/>
<evidence type="ECO:0000313" key="1">
    <source>
        <dbReference type="EMBL" id="MCB4807540.1"/>
    </source>
</evidence>